<accession>A0A2M6UDS1</accession>
<name>A0A2M6UDS1_9BRAD</name>
<dbReference type="RefSeq" id="WP_145984349.1">
    <property type="nucleotide sequence ID" value="NZ_LFJC01000003.1"/>
</dbReference>
<evidence type="ECO:0000313" key="2">
    <source>
        <dbReference type="Proteomes" id="UP000228930"/>
    </source>
</evidence>
<protein>
    <submittedName>
        <fullName evidence="1">Uncharacterized protein</fullName>
    </submittedName>
</protein>
<reference evidence="1 2" key="1">
    <citation type="submission" date="2015-06" db="EMBL/GenBank/DDBJ databases">
        <title>Comparative genome analysis of nirS-carrying Bradyrhizobium sp. strains.</title>
        <authorList>
            <person name="Ishii S."/>
            <person name="Jang J."/>
            <person name="Nishizawa T."/>
            <person name="Senoo K."/>
        </authorList>
    </citation>
    <scope>NUCLEOTIDE SEQUENCE [LARGE SCALE GENOMIC DNA]</scope>
    <source>
        <strain evidence="1 2">TSA1</strain>
    </source>
</reference>
<dbReference type="Proteomes" id="UP000228930">
    <property type="component" value="Unassembled WGS sequence"/>
</dbReference>
<proteinExistence type="predicted"/>
<dbReference type="AlphaFoldDB" id="A0A2M6UDS1"/>
<dbReference type="EMBL" id="LFJC01000003">
    <property type="protein sequence ID" value="PIT02754.1"/>
    <property type="molecule type" value="Genomic_DNA"/>
</dbReference>
<sequence length="82" mass="9026">MADASISRRSGQPQERREVKFVVRAPDSNNRGRWVTVGVAFERKNGEEGFSVKLNTLPVGQWDGTLILLPPLPPEGDGPPDE</sequence>
<gene>
    <name evidence="1" type="ORF">TSA1_19845</name>
</gene>
<evidence type="ECO:0000313" key="1">
    <source>
        <dbReference type="EMBL" id="PIT02754.1"/>
    </source>
</evidence>
<keyword evidence="2" id="KW-1185">Reference proteome</keyword>
<comment type="caution">
    <text evidence="1">The sequence shown here is derived from an EMBL/GenBank/DDBJ whole genome shotgun (WGS) entry which is preliminary data.</text>
</comment>
<organism evidence="1 2">
    <name type="scientific">Bradyrhizobium nitroreducens</name>
    <dbReference type="NCBI Taxonomy" id="709803"/>
    <lineage>
        <taxon>Bacteria</taxon>
        <taxon>Pseudomonadati</taxon>
        <taxon>Pseudomonadota</taxon>
        <taxon>Alphaproteobacteria</taxon>
        <taxon>Hyphomicrobiales</taxon>
        <taxon>Nitrobacteraceae</taxon>
        <taxon>Bradyrhizobium</taxon>
    </lineage>
</organism>